<dbReference type="Pfam" id="PF01220">
    <property type="entry name" value="DHquinase_II"/>
    <property type="match status" value="1"/>
</dbReference>
<dbReference type="NCBIfam" id="NF003807">
    <property type="entry name" value="PRK05395.1-4"/>
    <property type="match status" value="1"/>
</dbReference>
<name>A0A2J6XFW1_9CHLR</name>
<dbReference type="PANTHER" id="PTHR21272:SF3">
    <property type="entry name" value="CATABOLIC 3-DEHYDROQUINASE"/>
    <property type="match status" value="1"/>
</dbReference>
<dbReference type="GO" id="GO:0009423">
    <property type="term" value="P:chorismate biosynthetic process"/>
    <property type="evidence" value="ECO:0007669"/>
    <property type="project" value="UniProtKB-UniRule"/>
</dbReference>
<dbReference type="Gene3D" id="3.40.50.9100">
    <property type="entry name" value="Dehydroquinase, class II"/>
    <property type="match status" value="1"/>
</dbReference>
<evidence type="ECO:0000256" key="1">
    <source>
        <dbReference type="ARBA" id="ARBA00001864"/>
    </source>
</evidence>
<dbReference type="PROSITE" id="PS01029">
    <property type="entry name" value="DEHYDROQUINASE_II"/>
    <property type="match status" value="1"/>
</dbReference>
<comment type="subunit">
    <text evidence="4 7">Homododecamer.</text>
</comment>
<comment type="caution">
    <text evidence="11">The sequence shown here is derived from an EMBL/GenBank/DDBJ whole genome shotgun (WGS) entry which is preliminary data.</text>
</comment>
<evidence type="ECO:0000256" key="5">
    <source>
        <dbReference type="ARBA" id="ARBA00012060"/>
    </source>
</evidence>
<comment type="catalytic activity">
    <reaction evidence="1 7">
        <text>3-dehydroquinate = 3-dehydroshikimate + H2O</text>
        <dbReference type="Rhea" id="RHEA:21096"/>
        <dbReference type="ChEBI" id="CHEBI:15377"/>
        <dbReference type="ChEBI" id="CHEBI:16630"/>
        <dbReference type="ChEBI" id="CHEBI:32364"/>
        <dbReference type="EC" id="4.2.1.10"/>
    </reaction>
</comment>
<evidence type="ECO:0000256" key="4">
    <source>
        <dbReference type="ARBA" id="ARBA00011193"/>
    </source>
</evidence>
<dbReference type="GO" id="GO:0003855">
    <property type="term" value="F:3-dehydroquinate dehydratase activity"/>
    <property type="evidence" value="ECO:0007669"/>
    <property type="project" value="UniProtKB-UniRule"/>
</dbReference>
<feature type="binding site" evidence="7 9">
    <location>
        <begin position="102"/>
        <end position="103"/>
    </location>
    <ligand>
        <name>substrate</name>
    </ligand>
</feature>
<accession>A0A2J6XFW1</accession>
<protein>
    <recommendedName>
        <fullName evidence="5 7">3-dehydroquinate dehydratase</fullName>
        <shortName evidence="7">3-dehydroquinase</shortName>
        <ecNumber evidence="5 7">4.2.1.10</ecNumber>
    </recommendedName>
    <alternativeName>
        <fullName evidence="7">Type II DHQase</fullName>
    </alternativeName>
</protein>
<evidence type="ECO:0000313" key="12">
    <source>
        <dbReference type="Proteomes" id="UP000243376"/>
    </source>
</evidence>
<dbReference type="HAMAP" id="MF_00169">
    <property type="entry name" value="AroQ"/>
    <property type="match status" value="1"/>
</dbReference>
<dbReference type="UniPathway" id="UPA00053">
    <property type="reaction ID" value="UER00086"/>
</dbReference>
<sequence length="147" mass="16241">MTATILVIHGPNLNMLGRREPHIYGTTTLADINTALQQRGAEADVQVICIQSNHEGELVDAIQRHGWDAQGIIINPGALTHYGLSLRDALAMLSTPIIEVHLSNVYQREAFRHTSVIAPIARGQITGLGWRGYLLALEWLLTELRDT</sequence>
<evidence type="ECO:0000256" key="7">
    <source>
        <dbReference type="HAMAP-Rule" id="MF_00169"/>
    </source>
</evidence>
<feature type="binding site" evidence="7 9">
    <location>
        <position position="75"/>
    </location>
    <ligand>
        <name>substrate</name>
    </ligand>
</feature>
<dbReference type="GO" id="GO:0019631">
    <property type="term" value="P:quinate catabolic process"/>
    <property type="evidence" value="ECO:0007669"/>
    <property type="project" value="TreeGrafter"/>
</dbReference>
<comment type="pathway">
    <text evidence="2 7">Metabolic intermediate biosynthesis; chorismate biosynthesis; chorismate from D-erythrose 4-phosphate and phosphoenolpyruvate: step 3/7.</text>
</comment>
<dbReference type="EMBL" id="PNIQ01000031">
    <property type="protein sequence ID" value="PMP87230.1"/>
    <property type="molecule type" value="Genomic_DNA"/>
</dbReference>
<dbReference type="GO" id="GO:0009073">
    <property type="term" value="P:aromatic amino acid family biosynthetic process"/>
    <property type="evidence" value="ECO:0007669"/>
    <property type="project" value="UniProtKB-KW"/>
</dbReference>
<dbReference type="InterPro" id="IPR001874">
    <property type="entry name" value="DHquinase_II"/>
</dbReference>
<keyword evidence="7" id="KW-0057">Aromatic amino acid biosynthesis</keyword>
<reference evidence="11 12" key="1">
    <citation type="submission" date="2018-01" db="EMBL/GenBank/DDBJ databases">
        <title>Metagenomic assembled genomes from two thermal pools in the Uzon Caldera, Kamchatka, Russia.</title>
        <authorList>
            <person name="Wilkins L."/>
            <person name="Ettinger C."/>
        </authorList>
    </citation>
    <scope>NUCLEOTIDE SEQUENCE [LARGE SCALE GENOMIC DNA]</scope>
    <source>
        <strain evidence="11">ZAV-02</strain>
    </source>
</reference>
<organism evidence="11 12">
    <name type="scientific">Chloroflexus aggregans</name>
    <dbReference type="NCBI Taxonomy" id="152260"/>
    <lineage>
        <taxon>Bacteria</taxon>
        <taxon>Bacillati</taxon>
        <taxon>Chloroflexota</taxon>
        <taxon>Chloroflexia</taxon>
        <taxon>Chloroflexales</taxon>
        <taxon>Chloroflexineae</taxon>
        <taxon>Chloroflexaceae</taxon>
        <taxon>Chloroflexus</taxon>
    </lineage>
</organism>
<gene>
    <name evidence="7 11" type="primary">aroQ</name>
    <name evidence="11" type="ORF">C0184_00390</name>
</gene>
<evidence type="ECO:0000256" key="3">
    <source>
        <dbReference type="ARBA" id="ARBA00011037"/>
    </source>
</evidence>
<dbReference type="InterPro" id="IPR036441">
    <property type="entry name" value="DHquinase_II_sf"/>
</dbReference>
<evidence type="ECO:0000256" key="10">
    <source>
        <dbReference type="PIRSR" id="PIRSR001399-3"/>
    </source>
</evidence>
<dbReference type="PANTHER" id="PTHR21272">
    <property type="entry name" value="CATABOLIC 3-DEHYDROQUINASE"/>
    <property type="match status" value="1"/>
</dbReference>
<dbReference type="EC" id="4.2.1.10" evidence="5 7"/>
<dbReference type="NCBIfam" id="NF003806">
    <property type="entry name" value="PRK05395.1-3"/>
    <property type="match status" value="1"/>
</dbReference>
<feature type="site" description="Transition state stabilizer" evidence="7 10">
    <location>
        <position position="19"/>
    </location>
</feature>
<proteinExistence type="inferred from homology"/>
<dbReference type="NCBIfam" id="NF003805">
    <property type="entry name" value="PRK05395.1-2"/>
    <property type="match status" value="1"/>
</dbReference>
<dbReference type="AlphaFoldDB" id="A0A2J6XFW1"/>
<dbReference type="GO" id="GO:0008652">
    <property type="term" value="P:amino acid biosynthetic process"/>
    <property type="evidence" value="ECO:0007669"/>
    <property type="project" value="UniProtKB-KW"/>
</dbReference>
<feature type="binding site" evidence="7 9">
    <location>
        <position position="112"/>
    </location>
    <ligand>
        <name>substrate</name>
    </ligand>
</feature>
<feature type="binding site" evidence="7 9">
    <location>
        <position position="88"/>
    </location>
    <ligand>
        <name>substrate</name>
    </ligand>
</feature>
<feature type="binding site" evidence="7 9">
    <location>
        <position position="81"/>
    </location>
    <ligand>
        <name>substrate</name>
    </ligand>
</feature>
<dbReference type="Proteomes" id="UP000243376">
    <property type="component" value="Unassembled WGS sequence"/>
</dbReference>
<evidence type="ECO:0000256" key="9">
    <source>
        <dbReference type="PIRSR" id="PIRSR001399-2"/>
    </source>
</evidence>
<evidence type="ECO:0000256" key="8">
    <source>
        <dbReference type="PIRSR" id="PIRSR001399-1"/>
    </source>
</evidence>
<dbReference type="SUPFAM" id="SSF52304">
    <property type="entry name" value="Type II 3-dehydroquinate dehydratase"/>
    <property type="match status" value="1"/>
</dbReference>
<evidence type="ECO:0000256" key="6">
    <source>
        <dbReference type="ARBA" id="ARBA00023239"/>
    </source>
</evidence>
<comment type="similarity">
    <text evidence="3 7">Belongs to the type-II 3-dehydroquinase family.</text>
</comment>
<evidence type="ECO:0000256" key="2">
    <source>
        <dbReference type="ARBA" id="ARBA00004902"/>
    </source>
</evidence>
<keyword evidence="7" id="KW-0028">Amino-acid biosynthesis</keyword>
<feature type="active site" description="Proton donor" evidence="7 8">
    <location>
        <position position="101"/>
    </location>
</feature>
<evidence type="ECO:0000313" key="11">
    <source>
        <dbReference type="EMBL" id="PMP87230.1"/>
    </source>
</evidence>
<dbReference type="PIRSF" id="PIRSF001399">
    <property type="entry name" value="DHquinase_II"/>
    <property type="match status" value="1"/>
</dbReference>
<dbReference type="NCBIfam" id="TIGR01088">
    <property type="entry name" value="aroQ"/>
    <property type="match status" value="1"/>
</dbReference>
<dbReference type="InterPro" id="IPR018509">
    <property type="entry name" value="DHquinase_II_CS"/>
</dbReference>
<keyword evidence="6 7" id="KW-0456">Lyase</keyword>
<comment type="function">
    <text evidence="7">Catalyzes a trans-dehydration via an enolate intermediate.</text>
</comment>
<dbReference type="CDD" id="cd00466">
    <property type="entry name" value="DHQase_II"/>
    <property type="match status" value="1"/>
</dbReference>
<feature type="active site" description="Proton acceptor" evidence="7 8">
    <location>
        <position position="24"/>
    </location>
</feature>